<proteinExistence type="predicted"/>
<feature type="region of interest" description="Disordered" evidence="1">
    <location>
        <begin position="44"/>
        <end position="96"/>
    </location>
</feature>
<protein>
    <submittedName>
        <fullName evidence="2">Uncharacterized protein</fullName>
    </submittedName>
</protein>
<comment type="caution">
    <text evidence="2">The sequence shown here is derived from an EMBL/GenBank/DDBJ whole genome shotgun (WGS) entry which is preliminary data.</text>
</comment>
<reference evidence="3" key="1">
    <citation type="journal article" date="2024" name="IScience">
        <title>Strigolactones Initiate the Formation of Haustorium-like Structures in Castilleja.</title>
        <authorList>
            <person name="Buerger M."/>
            <person name="Peterson D."/>
            <person name="Chory J."/>
        </authorList>
    </citation>
    <scope>NUCLEOTIDE SEQUENCE [LARGE SCALE GENOMIC DNA]</scope>
</reference>
<feature type="compositionally biased region" description="Low complexity" evidence="1">
    <location>
        <begin position="44"/>
        <end position="58"/>
    </location>
</feature>
<sequence length="210" mass="22920">MQPHRQFFTSLKHLEKRLKLETTHPSPHFAVPPPPPPPITELTTTTTTTQQSDSLSTPIYLNSTPTTTNPSIVQESEAPNEFLSTPSASPHQSQTEFSRAVDLAGKSSLDYDVEELMQLLGLNEGDEGDDVGCDQGFYGKIVGVKGPKSSKEVGRLNGWIEYFLKGEKKEPLGLAHLLLGKAAAYVHSGDDGFVFPSTVDEFLINDPPLD</sequence>
<name>A0ABD3DPL2_9LAMI</name>
<dbReference type="Proteomes" id="UP001632038">
    <property type="component" value="Unassembled WGS sequence"/>
</dbReference>
<evidence type="ECO:0000313" key="3">
    <source>
        <dbReference type="Proteomes" id="UP001632038"/>
    </source>
</evidence>
<dbReference type="AlphaFoldDB" id="A0ABD3DPL2"/>
<feature type="compositionally biased region" description="Polar residues" evidence="1">
    <location>
        <begin position="82"/>
        <end position="96"/>
    </location>
</feature>
<evidence type="ECO:0000256" key="1">
    <source>
        <dbReference type="SAM" id="MobiDB-lite"/>
    </source>
</evidence>
<dbReference type="EMBL" id="JAVIJP010000016">
    <property type="protein sequence ID" value="KAL3643621.1"/>
    <property type="molecule type" value="Genomic_DNA"/>
</dbReference>
<organism evidence="2 3">
    <name type="scientific">Castilleja foliolosa</name>
    <dbReference type="NCBI Taxonomy" id="1961234"/>
    <lineage>
        <taxon>Eukaryota</taxon>
        <taxon>Viridiplantae</taxon>
        <taxon>Streptophyta</taxon>
        <taxon>Embryophyta</taxon>
        <taxon>Tracheophyta</taxon>
        <taxon>Spermatophyta</taxon>
        <taxon>Magnoliopsida</taxon>
        <taxon>eudicotyledons</taxon>
        <taxon>Gunneridae</taxon>
        <taxon>Pentapetalae</taxon>
        <taxon>asterids</taxon>
        <taxon>lamiids</taxon>
        <taxon>Lamiales</taxon>
        <taxon>Orobanchaceae</taxon>
        <taxon>Pedicularideae</taxon>
        <taxon>Castillejinae</taxon>
        <taxon>Castilleja</taxon>
    </lineage>
</organism>
<evidence type="ECO:0000313" key="2">
    <source>
        <dbReference type="EMBL" id="KAL3643621.1"/>
    </source>
</evidence>
<gene>
    <name evidence="2" type="ORF">CASFOL_014436</name>
</gene>
<feature type="compositionally biased region" description="Polar residues" evidence="1">
    <location>
        <begin position="59"/>
        <end position="74"/>
    </location>
</feature>
<accession>A0ABD3DPL2</accession>
<keyword evidence="3" id="KW-1185">Reference proteome</keyword>